<dbReference type="GO" id="GO:0006355">
    <property type="term" value="P:regulation of DNA-templated transcription"/>
    <property type="evidence" value="ECO:0007669"/>
    <property type="project" value="InterPro"/>
</dbReference>
<feature type="transmembrane region" description="Helical" evidence="1">
    <location>
        <begin position="338"/>
        <end position="357"/>
    </location>
</feature>
<dbReference type="Pfam" id="PF21359">
    <property type="entry name" value="zf_topless"/>
    <property type="match status" value="1"/>
</dbReference>
<organism evidence="4 5">
    <name type="scientific">Liquidambar formosana</name>
    <name type="common">Formosan gum</name>
    <dbReference type="NCBI Taxonomy" id="63359"/>
    <lineage>
        <taxon>Eukaryota</taxon>
        <taxon>Viridiplantae</taxon>
        <taxon>Streptophyta</taxon>
        <taxon>Embryophyta</taxon>
        <taxon>Tracheophyta</taxon>
        <taxon>Spermatophyta</taxon>
        <taxon>Magnoliopsida</taxon>
        <taxon>eudicotyledons</taxon>
        <taxon>Gunneridae</taxon>
        <taxon>Pentapetalae</taxon>
        <taxon>Saxifragales</taxon>
        <taxon>Altingiaceae</taxon>
        <taxon>Liquidambar</taxon>
    </lineage>
</organism>
<dbReference type="PANTHER" id="PTHR44083:SF45">
    <property type="entry name" value="TOPLESS-RELATED PROTEIN 1"/>
    <property type="match status" value="1"/>
</dbReference>
<comment type="caution">
    <text evidence="4">The sequence shown here is derived from an EMBL/GenBank/DDBJ whole genome shotgun (WGS) entry which is preliminary data.</text>
</comment>
<reference evidence="4 5" key="1">
    <citation type="journal article" date="2024" name="Plant J.">
        <title>Genome sequences and population genomics reveal climatic adaptation and genomic divergence between two closely related sweetgum species.</title>
        <authorList>
            <person name="Xu W.Q."/>
            <person name="Ren C.Q."/>
            <person name="Zhang X.Y."/>
            <person name="Comes H.P."/>
            <person name="Liu X.H."/>
            <person name="Li Y.G."/>
            <person name="Kettle C.J."/>
            <person name="Jalonen R."/>
            <person name="Gaisberger H."/>
            <person name="Ma Y.Z."/>
            <person name="Qiu Y.X."/>
        </authorList>
    </citation>
    <scope>NUCLEOTIDE SEQUENCE [LARGE SCALE GENOMIC DNA]</scope>
    <source>
        <strain evidence="4">Hangzhou</strain>
    </source>
</reference>
<evidence type="ECO:0000259" key="3">
    <source>
        <dbReference type="Pfam" id="PF21889"/>
    </source>
</evidence>
<proteinExistence type="predicted"/>
<keyword evidence="1" id="KW-0812">Transmembrane</keyword>
<protein>
    <submittedName>
        <fullName evidence="4">Uncharacterized protein</fullName>
    </submittedName>
</protein>
<dbReference type="EMBL" id="JBBPBK010000007">
    <property type="protein sequence ID" value="KAK9282235.1"/>
    <property type="molecule type" value="Genomic_DNA"/>
</dbReference>
<name>A0AAP0X1A0_LIQFO</name>
<dbReference type="InterPro" id="IPR027728">
    <property type="entry name" value="Topless_fam"/>
</dbReference>
<evidence type="ECO:0000313" key="4">
    <source>
        <dbReference type="EMBL" id="KAK9282235.1"/>
    </source>
</evidence>
<evidence type="ECO:0000259" key="2">
    <source>
        <dbReference type="Pfam" id="PF21359"/>
    </source>
</evidence>
<keyword evidence="5" id="KW-1185">Reference proteome</keyword>
<feature type="domain" description="TPR1-like CTLH-containing" evidence="3">
    <location>
        <begin position="10"/>
        <end position="86"/>
    </location>
</feature>
<sequence>MISSMVSSQLSWHDRSKAEDILVKDLTVFAKHNEALFNEFSQLLTLENFRENEQLSKYGDIESARAILIVDLKKLIETNPIFHDKLQFPNLKSSRLRTLINQGQPNGFPPLGAHGPRMVSSLSRELVFLILQFLNEQEFKETLHKHDHSEAIDILVKDLEVLATFNEDLFNEISHLLTSENFRENEKLSKYVDTKSARSIVLVELKKLIEANPVFHDKLQFPYLKPSRLQTLIDQSLNWQHQLCKNPRPNPDTKTLFLDHSCGQPNGARAPSPTNNPLLGSVPKAGVFPPLGAHGSGSLKPSNDCKFAYMSPTVWNKLAQGSRKAAVLENVKGDWKKMAIVFLVFLIVIYSFGFCPFKRSNSEDSAYLRWERYP</sequence>
<keyword evidence="1" id="KW-1133">Transmembrane helix</keyword>
<dbReference type="Proteomes" id="UP001415857">
    <property type="component" value="Unassembled WGS sequence"/>
</dbReference>
<dbReference type="InterPro" id="IPR048419">
    <property type="entry name" value="Topless_Znf"/>
</dbReference>
<gene>
    <name evidence="4" type="ORF">L1049_005149</name>
</gene>
<accession>A0AAP0X1A0</accession>
<feature type="domain" description="TOPLESS zinc finger" evidence="2">
    <location>
        <begin position="222"/>
        <end position="262"/>
    </location>
</feature>
<dbReference type="AlphaFoldDB" id="A0AAP0X1A0"/>
<dbReference type="PANTHER" id="PTHR44083">
    <property type="entry name" value="TOPLESS-RELATED PROTEIN 1-RELATED"/>
    <property type="match status" value="1"/>
</dbReference>
<keyword evidence="1" id="KW-0472">Membrane</keyword>
<evidence type="ECO:0000256" key="1">
    <source>
        <dbReference type="SAM" id="Phobius"/>
    </source>
</evidence>
<dbReference type="Pfam" id="PF21889">
    <property type="entry name" value="TPR1-like_2nd"/>
    <property type="match status" value="2"/>
</dbReference>
<dbReference type="InterPro" id="IPR054080">
    <property type="entry name" value="TPR1-like_2nd"/>
</dbReference>
<feature type="domain" description="TPR1-like CTLH-containing" evidence="3">
    <location>
        <begin position="135"/>
        <end position="219"/>
    </location>
</feature>
<evidence type="ECO:0000313" key="5">
    <source>
        <dbReference type="Proteomes" id="UP001415857"/>
    </source>
</evidence>